<organism evidence="2 3">
    <name type="scientific">Halopelagius inordinatus</name>
    <dbReference type="NCBI Taxonomy" id="553467"/>
    <lineage>
        <taxon>Archaea</taxon>
        <taxon>Methanobacteriati</taxon>
        <taxon>Methanobacteriota</taxon>
        <taxon>Stenosarchaea group</taxon>
        <taxon>Halobacteria</taxon>
        <taxon>Halobacteriales</taxon>
        <taxon>Haloferacaceae</taxon>
    </lineage>
</organism>
<dbReference type="RefSeq" id="WP_092892885.1">
    <property type="nucleotide sequence ID" value="NZ_FOOQ01000002.1"/>
</dbReference>
<proteinExistence type="predicted"/>
<feature type="transmembrane region" description="Helical" evidence="1">
    <location>
        <begin position="74"/>
        <end position="92"/>
    </location>
</feature>
<evidence type="ECO:0000256" key="1">
    <source>
        <dbReference type="SAM" id="Phobius"/>
    </source>
</evidence>
<accession>A0A1I2TCX3</accession>
<keyword evidence="1" id="KW-0472">Membrane</keyword>
<dbReference type="AlphaFoldDB" id="A0A1I2TCX3"/>
<evidence type="ECO:0000313" key="2">
    <source>
        <dbReference type="EMBL" id="SFG62864.1"/>
    </source>
</evidence>
<feature type="transmembrane region" description="Helical" evidence="1">
    <location>
        <begin position="39"/>
        <end position="68"/>
    </location>
</feature>
<dbReference type="Proteomes" id="UP000198876">
    <property type="component" value="Unassembled WGS sequence"/>
</dbReference>
<feature type="transmembrane region" description="Helical" evidence="1">
    <location>
        <begin position="6"/>
        <end position="27"/>
    </location>
</feature>
<keyword evidence="3" id="KW-1185">Reference proteome</keyword>
<keyword evidence="1" id="KW-0812">Transmembrane</keyword>
<reference evidence="3" key="1">
    <citation type="submission" date="2016-10" db="EMBL/GenBank/DDBJ databases">
        <authorList>
            <person name="Varghese N."/>
            <person name="Submissions S."/>
        </authorList>
    </citation>
    <scope>NUCLEOTIDE SEQUENCE [LARGE SCALE GENOMIC DNA]</scope>
    <source>
        <strain evidence="3">CGMCC 1.7739</strain>
    </source>
</reference>
<gene>
    <name evidence="2" type="ORF">SAMN04488063_2640</name>
</gene>
<dbReference type="STRING" id="553467.SAMN04488063_2640"/>
<name>A0A1I2TCX3_9EURY</name>
<evidence type="ECO:0000313" key="3">
    <source>
        <dbReference type="Proteomes" id="UP000198876"/>
    </source>
</evidence>
<dbReference type="EMBL" id="FOOQ01000002">
    <property type="protein sequence ID" value="SFG62864.1"/>
    <property type="molecule type" value="Genomic_DNA"/>
</dbReference>
<protein>
    <submittedName>
        <fullName evidence="2">Uncharacterized protein</fullName>
    </submittedName>
</protein>
<sequence length="125" mass="13046">MTTSLNGLVGGAVVGVLATLAAHAVGGREATETASRWRAYLVPVAYGSAAGGLLVALELFVLGILAVPPSRGEALTVAVAWSIALLVAALAVRRFARETRFGRLQPRKLLVYHWCPESDSESGFG</sequence>
<keyword evidence="1" id="KW-1133">Transmembrane helix</keyword>